<organism evidence="1">
    <name type="scientific">Brassica napus</name>
    <name type="common">Rape</name>
    <dbReference type="NCBI Taxonomy" id="3708"/>
    <lineage>
        <taxon>Eukaryota</taxon>
        <taxon>Viridiplantae</taxon>
        <taxon>Streptophyta</taxon>
        <taxon>Embryophyta</taxon>
        <taxon>Tracheophyta</taxon>
        <taxon>Spermatophyta</taxon>
        <taxon>Magnoliopsida</taxon>
        <taxon>eudicotyledons</taxon>
        <taxon>Gunneridae</taxon>
        <taxon>Pentapetalae</taxon>
        <taxon>rosids</taxon>
        <taxon>malvids</taxon>
        <taxon>Brassicales</taxon>
        <taxon>Brassicaceae</taxon>
        <taxon>Brassiceae</taxon>
        <taxon>Brassica</taxon>
    </lineage>
</organism>
<name>A0A816LIM5_BRANA</name>
<accession>A0A816LIM5</accession>
<reference evidence="1" key="1">
    <citation type="submission" date="2021-01" db="EMBL/GenBank/DDBJ databases">
        <authorList>
            <consortium name="Genoscope - CEA"/>
            <person name="William W."/>
        </authorList>
    </citation>
    <scope>NUCLEOTIDE SEQUENCE</scope>
</reference>
<evidence type="ECO:0000313" key="1">
    <source>
        <dbReference type="EMBL" id="CAF1930173.1"/>
    </source>
</evidence>
<proteinExistence type="predicted"/>
<sequence>MCKSRFTNSSMRGYPLEDIYAALGKTKVYVYTF</sequence>
<dbReference type="Proteomes" id="UP001295469">
    <property type="component" value="Chromosome C05"/>
</dbReference>
<dbReference type="AlphaFoldDB" id="A0A816LIM5"/>
<dbReference type="EMBL" id="HG994369">
    <property type="protein sequence ID" value="CAF1930173.1"/>
    <property type="molecule type" value="Genomic_DNA"/>
</dbReference>
<gene>
    <name evidence="1" type="ORF">DARMORV10_C05P37230.1</name>
</gene>
<protein>
    <submittedName>
        <fullName evidence="1">(rape) hypothetical protein</fullName>
    </submittedName>
</protein>